<dbReference type="InterPro" id="IPR001077">
    <property type="entry name" value="COMT_C"/>
</dbReference>
<feature type="active site" description="Proton acceptor" evidence="4">
    <location>
        <position position="237"/>
    </location>
</feature>
<dbReference type="PANTHER" id="PTHR43712">
    <property type="entry name" value="PUTATIVE (AFU_ORTHOLOGUE AFUA_4G14580)-RELATED"/>
    <property type="match status" value="1"/>
</dbReference>
<dbReference type="GO" id="GO:0008171">
    <property type="term" value="F:O-methyltransferase activity"/>
    <property type="evidence" value="ECO:0007669"/>
    <property type="project" value="InterPro"/>
</dbReference>
<evidence type="ECO:0000313" key="8">
    <source>
        <dbReference type="Proteomes" id="UP000066480"/>
    </source>
</evidence>
<dbReference type="SUPFAM" id="SSF46785">
    <property type="entry name" value="Winged helix' DNA-binding domain"/>
    <property type="match status" value="1"/>
</dbReference>
<evidence type="ECO:0000259" key="6">
    <source>
        <dbReference type="Pfam" id="PF08100"/>
    </source>
</evidence>
<evidence type="ECO:0000256" key="4">
    <source>
        <dbReference type="PIRSR" id="PIRSR005739-1"/>
    </source>
</evidence>
<dbReference type="CDD" id="cd02440">
    <property type="entry name" value="AdoMet_MTases"/>
    <property type="match status" value="1"/>
</dbReference>
<evidence type="ECO:0000256" key="3">
    <source>
        <dbReference type="ARBA" id="ARBA00022691"/>
    </source>
</evidence>
<dbReference type="KEGG" id="lmoi:VV02_20815"/>
<gene>
    <name evidence="7" type="ORF">VV02_20815</name>
</gene>
<dbReference type="InterPro" id="IPR029063">
    <property type="entry name" value="SAM-dependent_MTases_sf"/>
</dbReference>
<dbReference type="PROSITE" id="PS51683">
    <property type="entry name" value="SAM_OMT_II"/>
    <property type="match status" value="1"/>
</dbReference>
<dbReference type="Proteomes" id="UP000066480">
    <property type="component" value="Chromosome"/>
</dbReference>
<evidence type="ECO:0000259" key="5">
    <source>
        <dbReference type="Pfam" id="PF00891"/>
    </source>
</evidence>
<keyword evidence="1" id="KW-0489">Methyltransferase</keyword>
<proteinExistence type="predicted"/>
<reference evidence="7 8" key="1">
    <citation type="submission" date="2015-03" db="EMBL/GenBank/DDBJ databases">
        <title>Luteipulveratus halotolerans sp. nov., a novel actinobacterium (Dermacoccaceae) from Sarawak, Malaysia.</title>
        <authorList>
            <person name="Juboi H."/>
            <person name="Basik A."/>
            <person name="Shamsul S.S."/>
            <person name="Arnold P."/>
            <person name="Schmitt E.K."/>
            <person name="Sanglier J.-J."/>
            <person name="Yeo T."/>
        </authorList>
    </citation>
    <scope>NUCLEOTIDE SEQUENCE [LARGE SCALE GENOMIC DNA]</scope>
    <source>
        <strain evidence="7 8">MN07-A0370</strain>
    </source>
</reference>
<dbReference type="SUPFAM" id="SSF53335">
    <property type="entry name" value="S-adenosyl-L-methionine-dependent methyltransferases"/>
    <property type="match status" value="1"/>
</dbReference>
<evidence type="ECO:0000256" key="2">
    <source>
        <dbReference type="ARBA" id="ARBA00022679"/>
    </source>
</evidence>
<sequence length="330" mass="34778">MQPTLSPEPIMRIASGFMAAKHLFVASELGIFEALADAPATLDALAARTGLTIRTARISADAMVALELLERSGQEYSNTPVAAAFLTGRSPADLRAFLTFWDQISYPAWTGLGEALATGKPPTQIFDLSDEQQAIVSAGIEAVLAGPSNALPRAVDLSNQRSLLDVGGGTGSWALAVARVYPGLSATVLDLPVVVEIAAGRIAGAGERARVEAVACDVMVEDLPTGHDTFLLANLVHYWDPQENQELLSRLRAVAPAGGLLLLADFWTDATHSQPVHAALMAGEFAVHVDHGDVYSVDEVRAWLTATGWTFVAHEPLAGPQSVIVARAGV</sequence>
<dbReference type="Gene3D" id="1.10.10.10">
    <property type="entry name" value="Winged helix-like DNA-binding domain superfamily/Winged helix DNA-binding domain"/>
    <property type="match status" value="1"/>
</dbReference>
<dbReference type="GO" id="GO:0046983">
    <property type="term" value="F:protein dimerization activity"/>
    <property type="evidence" value="ECO:0007669"/>
    <property type="project" value="InterPro"/>
</dbReference>
<feature type="domain" description="O-methyltransferase C-terminal" evidence="5">
    <location>
        <begin position="129"/>
        <end position="309"/>
    </location>
</feature>
<dbReference type="Pfam" id="PF08100">
    <property type="entry name" value="Dimerisation"/>
    <property type="match status" value="1"/>
</dbReference>
<keyword evidence="3" id="KW-0949">S-adenosyl-L-methionine</keyword>
<dbReference type="InterPro" id="IPR016461">
    <property type="entry name" value="COMT-like"/>
</dbReference>
<feature type="domain" description="O-methyltransferase dimerisation" evidence="6">
    <location>
        <begin position="11"/>
        <end position="87"/>
    </location>
</feature>
<dbReference type="EMBL" id="CP011112">
    <property type="protein sequence ID" value="AKU17715.1"/>
    <property type="molecule type" value="Genomic_DNA"/>
</dbReference>
<dbReference type="AlphaFoldDB" id="A0A0K1JMB1"/>
<protein>
    <submittedName>
        <fullName evidence="7">SAM-dependent methlyltransferase</fullName>
    </submittedName>
</protein>
<dbReference type="PANTHER" id="PTHR43712:SF2">
    <property type="entry name" value="O-METHYLTRANSFERASE CICE"/>
    <property type="match status" value="1"/>
</dbReference>
<keyword evidence="8" id="KW-1185">Reference proteome</keyword>
<dbReference type="InterPro" id="IPR012967">
    <property type="entry name" value="COMT_dimerisation"/>
</dbReference>
<dbReference type="InterPro" id="IPR036390">
    <property type="entry name" value="WH_DNA-bd_sf"/>
</dbReference>
<organism evidence="7 8">
    <name type="scientific">Luteipulveratus mongoliensis</name>
    <dbReference type="NCBI Taxonomy" id="571913"/>
    <lineage>
        <taxon>Bacteria</taxon>
        <taxon>Bacillati</taxon>
        <taxon>Actinomycetota</taxon>
        <taxon>Actinomycetes</taxon>
        <taxon>Micrococcales</taxon>
        <taxon>Dermacoccaceae</taxon>
        <taxon>Luteipulveratus</taxon>
    </lineage>
</organism>
<evidence type="ECO:0000313" key="7">
    <source>
        <dbReference type="EMBL" id="AKU17715.1"/>
    </source>
</evidence>
<dbReference type="Pfam" id="PF00891">
    <property type="entry name" value="Methyltransf_2"/>
    <property type="match status" value="1"/>
</dbReference>
<name>A0A0K1JMB1_9MICO</name>
<evidence type="ECO:0000256" key="1">
    <source>
        <dbReference type="ARBA" id="ARBA00022603"/>
    </source>
</evidence>
<dbReference type="RefSeq" id="WP_052594649.1">
    <property type="nucleotide sequence ID" value="NZ_CP011112.1"/>
</dbReference>
<keyword evidence="2 7" id="KW-0808">Transferase</keyword>
<dbReference type="InterPro" id="IPR036388">
    <property type="entry name" value="WH-like_DNA-bd_sf"/>
</dbReference>
<dbReference type="PIRSF" id="PIRSF005739">
    <property type="entry name" value="O-mtase"/>
    <property type="match status" value="1"/>
</dbReference>
<dbReference type="GO" id="GO:0032259">
    <property type="term" value="P:methylation"/>
    <property type="evidence" value="ECO:0007669"/>
    <property type="project" value="UniProtKB-KW"/>
</dbReference>
<dbReference type="Gene3D" id="3.40.50.150">
    <property type="entry name" value="Vaccinia Virus protein VP39"/>
    <property type="match status" value="1"/>
</dbReference>
<dbReference type="OrthoDB" id="582216at2"/>
<accession>A0A0K1JMB1</accession>